<reference evidence="6 7" key="1">
    <citation type="submission" date="2024-05" db="EMBL/GenBank/DDBJ databases">
        <title>Long read based assembly of the Candida bracarensis genome reveals expanded adhesin content.</title>
        <authorList>
            <person name="Marcet-Houben M."/>
            <person name="Ksiezopolska E."/>
            <person name="Gabaldon T."/>
        </authorList>
    </citation>
    <scope>NUCLEOTIDE SEQUENCE [LARGE SCALE GENOMIC DNA]</scope>
    <source>
        <strain evidence="6 7">CBM6</strain>
    </source>
</reference>
<dbReference type="EMBL" id="JBEVYD010000005">
    <property type="protein sequence ID" value="KAL3232735.1"/>
    <property type="molecule type" value="Genomic_DNA"/>
</dbReference>
<name>A0ABR4NVH4_9SACH</name>
<dbReference type="InterPro" id="IPR004562">
    <property type="entry name" value="LipoylTrfase_LipoateP_Ligase"/>
</dbReference>
<evidence type="ECO:0000256" key="1">
    <source>
        <dbReference type="ARBA" id="ARBA00003253"/>
    </source>
</evidence>
<comment type="similarity">
    <text evidence="3">Belongs to the LplA family.</text>
</comment>
<dbReference type="Gene3D" id="3.30.930.10">
    <property type="entry name" value="Bira Bifunctional Protein, Domain 2"/>
    <property type="match status" value="1"/>
</dbReference>
<dbReference type="PROSITE" id="PS51733">
    <property type="entry name" value="BPL_LPL_CATALYTIC"/>
    <property type="match status" value="1"/>
</dbReference>
<evidence type="ECO:0000313" key="6">
    <source>
        <dbReference type="EMBL" id="KAL3232735.1"/>
    </source>
</evidence>
<accession>A0ABR4NVH4</accession>
<dbReference type="PANTHER" id="PTHR12561">
    <property type="entry name" value="LIPOATE-PROTEIN LIGASE"/>
    <property type="match status" value="1"/>
</dbReference>
<dbReference type="Proteomes" id="UP001623330">
    <property type="component" value="Unassembled WGS sequence"/>
</dbReference>
<organism evidence="6 7">
    <name type="scientific">Nakaseomyces bracarensis</name>
    <dbReference type="NCBI Taxonomy" id="273131"/>
    <lineage>
        <taxon>Eukaryota</taxon>
        <taxon>Fungi</taxon>
        <taxon>Dikarya</taxon>
        <taxon>Ascomycota</taxon>
        <taxon>Saccharomycotina</taxon>
        <taxon>Saccharomycetes</taxon>
        <taxon>Saccharomycetales</taxon>
        <taxon>Saccharomycetaceae</taxon>
        <taxon>Nakaseomyces</taxon>
    </lineage>
</organism>
<evidence type="ECO:0000313" key="7">
    <source>
        <dbReference type="Proteomes" id="UP001623330"/>
    </source>
</evidence>
<feature type="domain" description="BPL/LPL catalytic" evidence="5">
    <location>
        <begin position="150"/>
        <end position="334"/>
    </location>
</feature>
<sequence length="423" mass="48752">MFRTSSFRLSPQLLSGNRIISRRSNGTKAPFDLKECDEKYKELNTMYEEMFSATDNTTVNGSFSTKEVGVDQGKTLIDELNEEIASIYNIESRPQSSPSPKYISNRNEFQDLIKTPGKFVLKSTSNNPYFNLALEDYIFRNTPIDIKRKVFNSNRLLFYINNKCAVIGKNQNVWEELHLNNLDKKGYNFLRRLSGGGAVLHDRGNVNYSYISSRDEFDTKFFNSKIVAWLKGVDPSLPIMQNERGDINYTNYKISGSAYKVAQGKAYHHGTMLINSDLEDFKMLLKPSEIDGVKWYTNSVHSVRSEIKNLPLPSTEYFLDICTSGYNQLFSLENDIYICNEYDVINDEISKMIDKLKSSEWKFHTGPKFELELRDNITNQIQSITVEKGYIISSTIEGVKNMDFSHFLDNINQYINIDRSKLL</sequence>
<evidence type="ECO:0000256" key="2">
    <source>
        <dbReference type="ARBA" id="ARBA00005085"/>
    </source>
</evidence>
<dbReference type="InterPro" id="IPR045864">
    <property type="entry name" value="aa-tRNA-synth_II/BPL/LPL"/>
</dbReference>
<comment type="caution">
    <text evidence="6">The sequence shown here is derived from an EMBL/GenBank/DDBJ whole genome shotgun (WGS) entry which is preliminary data.</text>
</comment>
<evidence type="ECO:0000256" key="3">
    <source>
        <dbReference type="ARBA" id="ARBA00008242"/>
    </source>
</evidence>
<protein>
    <recommendedName>
        <fullName evidence="4">Putative lipoate-protein ligase A</fullName>
    </recommendedName>
</protein>
<comment type="function">
    <text evidence="1">Catalyzes both the ATP-dependent activation of exogenously supplied lipoate to lipoyl-AMP and the transfer of the activated lipoyl onto the lipoyl domains of lipoate-dependent enzymes.</text>
</comment>
<dbReference type="Pfam" id="PF21948">
    <property type="entry name" value="LplA-B_cat"/>
    <property type="match status" value="1"/>
</dbReference>
<dbReference type="NCBIfam" id="TIGR00545">
    <property type="entry name" value="lipoyltrans"/>
    <property type="match status" value="1"/>
</dbReference>
<dbReference type="CDD" id="cd16443">
    <property type="entry name" value="LplA"/>
    <property type="match status" value="1"/>
</dbReference>
<proteinExistence type="inferred from homology"/>
<evidence type="ECO:0000256" key="4">
    <source>
        <dbReference type="ARBA" id="ARBA00015925"/>
    </source>
</evidence>
<dbReference type="InterPro" id="IPR004143">
    <property type="entry name" value="BPL_LPL_catalytic"/>
</dbReference>
<keyword evidence="7" id="KW-1185">Reference proteome</keyword>
<dbReference type="SUPFAM" id="SSF55681">
    <property type="entry name" value="Class II aaRS and biotin synthetases"/>
    <property type="match status" value="1"/>
</dbReference>
<evidence type="ECO:0000259" key="5">
    <source>
        <dbReference type="PROSITE" id="PS51733"/>
    </source>
</evidence>
<gene>
    <name evidence="6" type="ORF">RNJ44_04651</name>
</gene>
<comment type="pathway">
    <text evidence="2">Protein modification; protein lipoylation via exogenous pathway; protein N(6)-(lipoyl)lysine from lipoate: step 2/2.</text>
</comment>
<dbReference type="PANTHER" id="PTHR12561:SF3">
    <property type="entry name" value="LIPOYLTRANSFERASE 1, MITOCHONDRIAL"/>
    <property type="match status" value="1"/>
</dbReference>